<feature type="chain" id="PRO_5004731599" evidence="2">
    <location>
        <begin position="23"/>
        <end position="125"/>
    </location>
</feature>
<comment type="caution">
    <text evidence="3">The sequence shown here is derived from an EMBL/GenBank/DDBJ whole genome shotgun (WGS) entry which is preliminary data.</text>
</comment>
<keyword evidence="4" id="KW-1185">Reference proteome</keyword>
<dbReference type="RefSeq" id="WP_023494422.1">
    <property type="nucleotide sequence ID" value="NZ_AYLO01000051.1"/>
</dbReference>
<dbReference type="AlphaFoldDB" id="V5BH48"/>
<dbReference type="eggNOG" id="ENOG5031NG3">
    <property type="taxonomic scope" value="Bacteria"/>
</dbReference>
<accession>V5BH48</accession>
<evidence type="ECO:0000256" key="1">
    <source>
        <dbReference type="SAM" id="MobiDB-lite"/>
    </source>
</evidence>
<organism evidence="3 4">
    <name type="scientific">Methyloglobulus morosus KoM1</name>
    <dbReference type="NCBI Taxonomy" id="1116472"/>
    <lineage>
        <taxon>Bacteria</taxon>
        <taxon>Pseudomonadati</taxon>
        <taxon>Pseudomonadota</taxon>
        <taxon>Gammaproteobacteria</taxon>
        <taxon>Methylococcales</taxon>
        <taxon>Methylococcaceae</taxon>
        <taxon>Methyloglobulus</taxon>
    </lineage>
</organism>
<dbReference type="Proteomes" id="UP000017842">
    <property type="component" value="Unassembled WGS sequence"/>
</dbReference>
<feature type="compositionally biased region" description="Polar residues" evidence="1">
    <location>
        <begin position="69"/>
        <end position="83"/>
    </location>
</feature>
<sequence>MNFKYILAVLLLSLSASGVAIAAGSPIQEDYTTLIALGEKMLAASKASDATTFSAAATEASDVAKDQGNKGNSPRLQRISSKIKQAKRSVKTGDFPQSTALIEEALVEMKKTNPAPQWGGNVPTE</sequence>
<reference evidence="3 4" key="1">
    <citation type="journal article" date="2013" name="Genome Announc.">
        <title>Draft Genome Sequence of the Methanotrophic Gammaproteobacterium Methyloglobulus morosus DSM 22980 Strain KoM1.</title>
        <authorList>
            <person name="Poehlein A."/>
            <person name="Deutzmann J.S."/>
            <person name="Daniel R."/>
            <person name="Simeonova D.D."/>
        </authorList>
    </citation>
    <scope>NUCLEOTIDE SEQUENCE [LARGE SCALE GENOMIC DNA]</scope>
    <source>
        <strain evidence="3 4">KoM1</strain>
    </source>
</reference>
<protein>
    <submittedName>
        <fullName evidence="3">Uncharacterized protein</fullName>
    </submittedName>
</protein>
<gene>
    <name evidence="3" type="ORF">MGMO_53c00840</name>
</gene>
<evidence type="ECO:0000313" key="4">
    <source>
        <dbReference type="Proteomes" id="UP000017842"/>
    </source>
</evidence>
<evidence type="ECO:0000256" key="2">
    <source>
        <dbReference type="SAM" id="SignalP"/>
    </source>
</evidence>
<name>V5BH48_9GAMM</name>
<feature type="signal peptide" evidence="2">
    <location>
        <begin position="1"/>
        <end position="22"/>
    </location>
</feature>
<evidence type="ECO:0000313" key="3">
    <source>
        <dbReference type="EMBL" id="ESS72625.1"/>
    </source>
</evidence>
<dbReference type="EMBL" id="AYLO01000051">
    <property type="protein sequence ID" value="ESS72625.1"/>
    <property type="molecule type" value="Genomic_DNA"/>
</dbReference>
<dbReference type="OrthoDB" id="5570288at2"/>
<proteinExistence type="predicted"/>
<keyword evidence="2" id="KW-0732">Signal</keyword>
<feature type="region of interest" description="Disordered" evidence="1">
    <location>
        <begin position="59"/>
        <end position="94"/>
    </location>
</feature>
<dbReference type="STRING" id="1116472.MGMO_53c00840"/>